<evidence type="ECO:0000313" key="5">
    <source>
        <dbReference type="EMBL" id="MCK7592097.1"/>
    </source>
</evidence>
<evidence type="ECO:0000259" key="3">
    <source>
        <dbReference type="PROSITE" id="PS50006"/>
    </source>
</evidence>
<sequence>MSDNPFVDFPAGTPLLSEGSAASALFIIESGKAVVERADAPGVVLAELGPGDFCGEMSILQEQPHTASVVAKTAVRALRIEVAAFHAVLRENAEVGVQLMRRLVLRLKASEARRVQLEAMTGNGKAAPASRPAAAPAAPPPPVQGTSVQPAAMPFSIEHAEGSIPLPGGKPELLVGRPDPATGAVPEINLGPLDSARTLSRRHARLLVKGGGSFALREEPGVGNGTWVNGSKLQPEQEVPVKPGDTLRFGAIEVRLKGP</sequence>
<dbReference type="InterPro" id="IPR000253">
    <property type="entry name" value="FHA_dom"/>
</dbReference>
<dbReference type="CDD" id="cd00060">
    <property type="entry name" value="FHA"/>
    <property type="match status" value="1"/>
</dbReference>
<dbReference type="InterPro" id="IPR014710">
    <property type="entry name" value="RmlC-like_jellyroll"/>
</dbReference>
<dbReference type="PANTHER" id="PTHR24567:SF74">
    <property type="entry name" value="HTH-TYPE TRANSCRIPTIONAL REGULATOR ARCR"/>
    <property type="match status" value="1"/>
</dbReference>
<reference evidence="5" key="1">
    <citation type="submission" date="2022-04" db="EMBL/GenBank/DDBJ databases">
        <title>Lysobacter sp. CAU 1642 isolated from sea sand.</title>
        <authorList>
            <person name="Kim W."/>
        </authorList>
    </citation>
    <scope>NUCLEOTIDE SEQUENCE</scope>
    <source>
        <strain evidence="5">CAU 1642</strain>
    </source>
</reference>
<feature type="compositionally biased region" description="Low complexity" evidence="2">
    <location>
        <begin position="126"/>
        <end position="136"/>
    </location>
</feature>
<dbReference type="InterPro" id="IPR008984">
    <property type="entry name" value="SMAD_FHA_dom_sf"/>
</dbReference>
<dbReference type="Pfam" id="PF00027">
    <property type="entry name" value="cNMP_binding"/>
    <property type="match status" value="1"/>
</dbReference>
<feature type="domain" description="Cyclic nucleotide-binding" evidence="4">
    <location>
        <begin position="1"/>
        <end position="106"/>
    </location>
</feature>
<dbReference type="InterPro" id="IPR050397">
    <property type="entry name" value="Env_Response_Regulators"/>
</dbReference>
<keyword evidence="6" id="KW-1185">Reference proteome</keyword>
<organism evidence="5 6">
    <name type="scientific">Pseudomarimonas salicorniae</name>
    <dbReference type="NCBI Taxonomy" id="2933270"/>
    <lineage>
        <taxon>Bacteria</taxon>
        <taxon>Pseudomonadati</taxon>
        <taxon>Pseudomonadota</taxon>
        <taxon>Gammaproteobacteria</taxon>
        <taxon>Lysobacterales</taxon>
        <taxon>Lysobacteraceae</taxon>
        <taxon>Pseudomarimonas</taxon>
    </lineage>
</organism>
<comment type="caution">
    <text evidence="5">The sequence shown here is derived from an EMBL/GenBank/DDBJ whole genome shotgun (WGS) entry which is preliminary data.</text>
</comment>
<dbReference type="EMBL" id="JALNMH010000001">
    <property type="protein sequence ID" value="MCK7592097.1"/>
    <property type="molecule type" value="Genomic_DNA"/>
</dbReference>
<evidence type="ECO:0000313" key="6">
    <source>
        <dbReference type="Proteomes" id="UP001431449"/>
    </source>
</evidence>
<dbReference type="RefSeq" id="WP_248204039.1">
    <property type="nucleotide sequence ID" value="NZ_JALNMH010000001.1"/>
</dbReference>
<dbReference type="Pfam" id="PF00498">
    <property type="entry name" value="FHA"/>
    <property type="match status" value="1"/>
</dbReference>
<dbReference type="PROSITE" id="PS50006">
    <property type="entry name" value="FHA_DOMAIN"/>
    <property type="match status" value="1"/>
</dbReference>
<feature type="domain" description="FHA" evidence="3">
    <location>
        <begin position="173"/>
        <end position="233"/>
    </location>
</feature>
<evidence type="ECO:0000259" key="4">
    <source>
        <dbReference type="PROSITE" id="PS50042"/>
    </source>
</evidence>
<dbReference type="SUPFAM" id="SSF49879">
    <property type="entry name" value="SMAD/FHA domain"/>
    <property type="match status" value="1"/>
</dbReference>
<proteinExistence type="predicted"/>
<protein>
    <submittedName>
        <fullName evidence="5">Cyclic nucleotide-binding domain-containing protein</fullName>
    </submittedName>
</protein>
<evidence type="ECO:0000256" key="2">
    <source>
        <dbReference type="SAM" id="MobiDB-lite"/>
    </source>
</evidence>
<dbReference type="Gene3D" id="2.60.120.10">
    <property type="entry name" value="Jelly Rolls"/>
    <property type="match status" value="1"/>
</dbReference>
<dbReference type="SMART" id="SM00240">
    <property type="entry name" value="FHA"/>
    <property type="match status" value="1"/>
</dbReference>
<dbReference type="Proteomes" id="UP001431449">
    <property type="component" value="Unassembled WGS sequence"/>
</dbReference>
<dbReference type="InterPro" id="IPR000595">
    <property type="entry name" value="cNMP-bd_dom"/>
</dbReference>
<name>A0ABT0GCK1_9GAMM</name>
<feature type="region of interest" description="Disordered" evidence="2">
    <location>
        <begin position="120"/>
        <end position="148"/>
    </location>
</feature>
<gene>
    <name evidence="5" type="ORF">M0G41_00260</name>
</gene>
<dbReference type="CDD" id="cd00038">
    <property type="entry name" value="CAP_ED"/>
    <property type="match status" value="1"/>
</dbReference>
<dbReference type="PANTHER" id="PTHR24567">
    <property type="entry name" value="CRP FAMILY TRANSCRIPTIONAL REGULATORY PROTEIN"/>
    <property type="match status" value="1"/>
</dbReference>
<dbReference type="SMART" id="SM00100">
    <property type="entry name" value="cNMP"/>
    <property type="match status" value="1"/>
</dbReference>
<accession>A0ABT0GCK1</accession>
<evidence type="ECO:0000256" key="1">
    <source>
        <dbReference type="ARBA" id="ARBA00004496"/>
    </source>
</evidence>
<dbReference type="PROSITE" id="PS50042">
    <property type="entry name" value="CNMP_BINDING_3"/>
    <property type="match status" value="1"/>
</dbReference>
<dbReference type="Gene3D" id="2.60.200.20">
    <property type="match status" value="1"/>
</dbReference>
<comment type="subcellular location">
    <subcellularLocation>
        <location evidence="1">Cytoplasm</location>
    </subcellularLocation>
</comment>
<dbReference type="SUPFAM" id="SSF51206">
    <property type="entry name" value="cAMP-binding domain-like"/>
    <property type="match status" value="1"/>
</dbReference>
<dbReference type="InterPro" id="IPR018490">
    <property type="entry name" value="cNMP-bd_dom_sf"/>
</dbReference>